<dbReference type="Pfam" id="PF25352">
    <property type="entry name" value="PH_ULP"/>
    <property type="match status" value="1"/>
</dbReference>
<feature type="domain" description="Ubiquitin-like protease family profile" evidence="8">
    <location>
        <begin position="371"/>
        <end position="565"/>
    </location>
</feature>
<dbReference type="SUPFAM" id="SSF54001">
    <property type="entry name" value="Cysteine proteinases"/>
    <property type="match status" value="1"/>
</dbReference>
<dbReference type="PANTHER" id="PTHR47764">
    <property type="entry name" value="UBIQUITIN-LIKE-SPECIFIC PROTEASE 2B-RELATED"/>
    <property type="match status" value="1"/>
</dbReference>
<reference evidence="9 10" key="1">
    <citation type="submission" date="2019-06" db="EMBL/GenBank/DDBJ databases">
        <title>A chromosomal-level reference genome of Carpinus fangiana (Coryloideae, Betulaceae).</title>
        <authorList>
            <person name="Yang X."/>
            <person name="Wang Z."/>
            <person name="Zhang L."/>
            <person name="Hao G."/>
            <person name="Liu J."/>
            <person name="Yang Y."/>
        </authorList>
    </citation>
    <scope>NUCLEOTIDE SEQUENCE [LARGE SCALE GENOMIC DNA]</scope>
    <source>
        <strain evidence="9">Cfa_2016G</strain>
        <tissue evidence="9">Leaf</tissue>
    </source>
</reference>
<feature type="region of interest" description="Disordered" evidence="7">
    <location>
        <begin position="169"/>
        <end position="189"/>
    </location>
</feature>
<dbReference type="AlphaFoldDB" id="A0A5N6R8U5"/>
<dbReference type="Gene3D" id="3.30.310.130">
    <property type="entry name" value="Ubiquitin-related"/>
    <property type="match status" value="1"/>
</dbReference>
<dbReference type="EMBL" id="CM017325">
    <property type="protein sequence ID" value="KAE8057071.1"/>
    <property type="molecule type" value="Genomic_DNA"/>
</dbReference>
<organism evidence="9 10">
    <name type="scientific">Carpinus fangiana</name>
    <dbReference type="NCBI Taxonomy" id="176857"/>
    <lineage>
        <taxon>Eukaryota</taxon>
        <taxon>Viridiplantae</taxon>
        <taxon>Streptophyta</taxon>
        <taxon>Embryophyta</taxon>
        <taxon>Tracheophyta</taxon>
        <taxon>Spermatophyta</taxon>
        <taxon>Magnoliopsida</taxon>
        <taxon>eudicotyledons</taxon>
        <taxon>Gunneridae</taxon>
        <taxon>Pentapetalae</taxon>
        <taxon>rosids</taxon>
        <taxon>fabids</taxon>
        <taxon>Fagales</taxon>
        <taxon>Betulaceae</taxon>
        <taxon>Carpinus</taxon>
    </lineage>
</organism>
<name>A0A5N6R8U5_9ROSI</name>
<feature type="compositionally biased region" description="Basic and acidic residues" evidence="7">
    <location>
        <begin position="852"/>
        <end position="865"/>
    </location>
</feature>
<dbReference type="GO" id="GO:0006508">
    <property type="term" value="P:proteolysis"/>
    <property type="evidence" value="ECO:0007669"/>
    <property type="project" value="UniProtKB-KW"/>
</dbReference>
<evidence type="ECO:0000256" key="7">
    <source>
        <dbReference type="SAM" id="MobiDB-lite"/>
    </source>
</evidence>
<keyword evidence="10" id="KW-1185">Reference proteome</keyword>
<evidence type="ECO:0000256" key="1">
    <source>
        <dbReference type="ARBA" id="ARBA00005234"/>
    </source>
</evidence>
<evidence type="ECO:0000256" key="2">
    <source>
        <dbReference type="ARBA" id="ARBA00022670"/>
    </source>
</evidence>
<dbReference type="InterPro" id="IPR038765">
    <property type="entry name" value="Papain-like_cys_pep_sf"/>
</dbReference>
<dbReference type="Gene3D" id="1.10.418.20">
    <property type="match status" value="1"/>
</dbReference>
<feature type="region of interest" description="Disordered" evidence="7">
    <location>
        <begin position="831"/>
        <end position="904"/>
    </location>
</feature>
<dbReference type="Proteomes" id="UP000327013">
    <property type="component" value="Chromosome 5"/>
</dbReference>
<evidence type="ECO:0000256" key="5">
    <source>
        <dbReference type="ARBA" id="ARBA00022807"/>
    </source>
</evidence>
<keyword evidence="5" id="KW-0788">Thiol protease</keyword>
<evidence type="ECO:0000313" key="9">
    <source>
        <dbReference type="EMBL" id="KAE8057071.1"/>
    </source>
</evidence>
<evidence type="ECO:0000313" key="10">
    <source>
        <dbReference type="Proteomes" id="UP000327013"/>
    </source>
</evidence>
<proteinExistence type="inferred from homology"/>
<evidence type="ECO:0000256" key="4">
    <source>
        <dbReference type="ARBA" id="ARBA00022801"/>
    </source>
</evidence>
<feature type="compositionally biased region" description="Polar residues" evidence="7">
    <location>
        <begin position="174"/>
        <end position="185"/>
    </location>
</feature>
<dbReference type="PANTHER" id="PTHR47764:SF2">
    <property type="entry name" value="UBIQUITIN-LIKE PROTEASE FAMILY PROFILE DOMAIN-CONTAINING PROTEIN"/>
    <property type="match status" value="1"/>
</dbReference>
<gene>
    <name evidence="9" type="ORF">FH972_013791</name>
</gene>
<protein>
    <recommendedName>
        <fullName evidence="8">Ubiquitin-like protease family profile domain-containing protein</fullName>
    </recommendedName>
</protein>
<evidence type="ECO:0000259" key="8">
    <source>
        <dbReference type="PROSITE" id="PS50600"/>
    </source>
</evidence>
<evidence type="ECO:0000256" key="6">
    <source>
        <dbReference type="ARBA" id="ARBA00057729"/>
    </source>
</evidence>
<comment type="function">
    <text evidence="6">Protease that catalyzes two essential functions in the SUMO pathway: processing of full-length SUMOs to their mature forms and deconjugation of SUMO from targeted proteins.</text>
</comment>
<dbReference type="InterPro" id="IPR057375">
    <property type="entry name" value="ULP2A/B_PH"/>
</dbReference>
<comment type="similarity">
    <text evidence="1">Belongs to the peptidase C48 family.</text>
</comment>
<dbReference type="Pfam" id="PF02902">
    <property type="entry name" value="Peptidase_C48"/>
    <property type="match status" value="1"/>
</dbReference>
<dbReference type="FunFam" id="3.30.310.130:FF:000006">
    <property type="entry name" value="Probable ubiquitin-like-specific protease 2B"/>
    <property type="match status" value="1"/>
</dbReference>
<dbReference type="InterPro" id="IPR003653">
    <property type="entry name" value="Peptidase_C48_C"/>
</dbReference>
<accession>A0A5N6R8U5</accession>
<keyword evidence="2" id="KW-0645">Protease</keyword>
<sequence length="904" mass="100710">MKSSPRRALDVFDFKDEDELPELTSGKFLGKFKNSNLDNHAMLKYEFLECVAPGTDVERKEVGSIPCVDVDAIDCDRCHDNAGSHTPLVAEEENFADREEFSGADAAPHSYYVSHEQHHFKLDTNESRSFPSEPERKDLSLEVPQGKGQTDYVLLKSPFSNEHVDVVSDADESMSGNAPSSPTSETAEDVSLNGCASDHCFGDMEIDDENMEVVLCPDYVVYRDIYCTSPLLSFSSGCMKISGSTPHGNEGSFDFEWGIDDLIDIRCHWMQKIEAVMIKLHVIAKDTVQANNVCSTSGIEELKIAVVDPNWPHRQEAITSLHTKYLAIWNIVVDTGMGMDGNDILGRRHYFPNFNEPFEDVIYPKGDSDAVSISKRDVDLLQPDTFINDTIIDFYIKYLKNQIQPEKRHRFHFFNSFFFRKLADMDKDPTSASDGRAAFLRVRKWTRKVDIFEKDYIFIPVNFNLHWSLIVICHPGEVARLKDEELDKSHKVPCILHMDSIKGSHTGIKNLIQSYLWEEWKERQKEASEDISSKFLNLRFVSLELPQQENSFDCGLFLLHYLELFLAEAPVNFSPFKIIKCSKFRLIFELLGSRSSEISSAACSDEDEPSEFAEYHKNKTGVEFLSERCSPAIAQQGNISSSQDGQGIEMTLLSASSISSQCVNNEGLVLKEFLESGASAGSLLERYPSFGHPSSYYHLNGAISPTEEDVENGDRFGYLPSGDTGIQQMIGITPQATSIAYSSRDFGAETSYNLGISVDAVHDDVDSSPETSNYASDDLEVGFIENCPDGEDAGTSQKEETDEQKSTPTENIECLAETHVSAASNLLDASAVEDSSDPDKMGDGNGNSDQLPIHEENSVSLHDDIDNGEVPSDNVLMIGDDQIAESDGEQAAKRPRLTPPLEGE</sequence>
<keyword evidence="3" id="KW-0833">Ubl conjugation pathway</keyword>
<evidence type="ECO:0000256" key="3">
    <source>
        <dbReference type="ARBA" id="ARBA00022786"/>
    </source>
</evidence>
<dbReference type="PROSITE" id="PS50600">
    <property type="entry name" value="ULP_PROTEASE"/>
    <property type="match status" value="1"/>
</dbReference>
<keyword evidence="4" id="KW-0378">Hydrolase</keyword>
<feature type="region of interest" description="Disordered" evidence="7">
    <location>
        <begin position="764"/>
        <end position="809"/>
    </location>
</feature>
<dbReference type="OrthoDB" id="442460at2759"/>
<dbReference type="GO" id="GO:0008234">
    <property type="term" value="F:cysteine-type peptidase activity"/>
    <property type="evidence" value="ECO:0007669"/>
    <property type="project" value="UniProtKB-KW"/>
</dbReference>